<organism evidence="2 3">
    <name type="scientific">Streptomyces ochraceiscleroticus</name>
    <dbReference type="NCBI Taxonomy" id="47761"/>
    <lineage>
        <taxon>Bacteria</taxon>
        <taxon>Bacillati</taxon>
        <taxon>Actinomycetota</taxon>
        <taxon>Actinomycetes</taxon>
        <taxon>Kitasatosporales</taxon>
        <taxon>Streptomycetaceae</taxon>
        <taxon>Streptomyces</taxon>
    </lineage>
</organism>
<evidence type="ECO:0008006" key="4">
    <source>
        <dbReference type="Google" id="ProtNLM"/>
    </source>
</evidence>
<dbReference type="Proteomes" id="UP001596139">
    <property type="component" value="Unassembled WGS sequence"/>
</dbReference>
<name>A0ABW1MKB9_9ACTN</name>
<keyword evidence="3" id="KW-1185">Reference proteome</keyword>
<sequence length="154" mass="16382">MTNMTSIKAKLAAVGAFALGAVALAAGPASAAEWEVDYAGSASGGSSWECVYDSSRAEACFGDVGEWFAIRDKASNNLPVAIQWEFYLWGIPERQGVIYSTAGVSAGWQYKNKSFPEAADTNGDTFVKFRACEAQGSGDTRTLVSCSSWKYSTT</sequence>
<evidence type="ECO:0000313" key="3">
    <source>
        <dbReference type="Proteomes" id="UP001596139"/>
    </source>
</evidence>
<protein>
    <recommendedName>
        <fullName evidence="4">Secreted protein</fullName>
    </recommendedName>
</protein>
<accession>A0ABW1MKB9</accession>
<reference evidence="3" key="1">
    <citation type="journal article" date="2019" name="Int. J. Syst. Evol. Microbiol.">
        <title>The Global Catalogue of Microorganisms (GCM) 10K type strain sequencing project: providing services to taxonomists for standard genome sequencing and annotation.</title>
        <authorList>
            <consortium name="The Broad Institute Genomics Platform"/>
            <consortium name="The Broad Institute Genome Sequencing Center for Infectious Disease"/>
            <person name="Wu L."/>
            <person name="Ma J."/>
        </authorList>
    </citation>
    <scope>NUCLEOTIDE SEQUENCE [LARGE SCALE GENOMIC DNA]</scope>
    <source>
        <strain evidence="3">CGMCC 1.15180</strain>
    </source>
</reference>
<evidence type="ECO:0000313" key="2">
    <source>
        <dbReference type="EMBL" id="MFC6064261.1"/>
    </source>
</evidence>
<comment type="caution">
    <text evidence="2">The sequence shown here is derived from an EMBL/GenBank/DDBJ whole genome shotgun (WGS) entry which is preliminary data.</text>
</comment>
<evidence type="ECO:0000256" key="1">
    <source>
        <dbReference type="SAM" id="SignalP"/>
    </source>
</evidence>
<gene>
    <name evidence="2" type="ORF">ACFP4F_17120</name>
</gene>
<keyword evidence="1" id="KW-0732">Signal</keyword>
<feature type="chain" id="PRO_5045929362" description="Secreted protein" evidence="1">
    <location>
        <begin position="32"/>
        <end position="154"/>
    </location>
</feature>
<feature type="signal peptide" evidence="1">
    <location>
        <begin position="1"/>
        <end position="31"/>
    </location>
</feature>
<dbReference type="EMBL" id="JBHSPX010000004">
    <property type="protein sequence ID" value="MFC6064261.1"/>
    <property type="molecule type" value="Genomic_DNA"/>
</dbReference>
<dbReference type="RefSeq" id="WP_051862046.1">
    <property type="nucleotide sequence ID" value="NZ_JBHSPX010000004.1"/>
</dbReference>
<proteinExistence type="predicted"/>